<dbReference type="Gene3D" id="1.20.1280.50">
    <property type="match status" value="1"/>
</dbReference>
<dbReference type="EMBL" id="CAJOBC010002077">
    <property type="protein sequence ID" value="CAF3714247.1"/>
    <property type="molecule type" value="Genomic_DNA"/>
</dbReference>
<dbReference type="PROSITE" id="PS50181">
    <property type="entry name" value="FBOX"/>
    <property type="match status" value="1"/>
</dbReference>
<protein>
    <recommendedName>
        <fullName evidence="1">F-box domain-containing protein</fullName>
    </recommendedName>
</protein>
<dbReference type="InterPro" id="IPR001810">
    <property type="entry name" value="F-box_dom"/>
</dbReference>
<keyword evidence="4" id="KW-1185">Reference proteome</keyword>
<feature type="domain" description="F-box" evidence="1">
    <location>
        <begin position="12"/>
        <end position="58"/>
    </location>
</feature>
<dbReference type="AlphaFoldDB" id="A0A814C9R4"/>
<dbReference type="CDD" id="cd22104">
    <property type="entry name" value="F-box_FBXO33"/>
    <property type="match status" value="1"/>
</dbReference>
<dbReference type="PANTHER" id="PTHR20933">
    <property type="entry name" value="F-BOX ONLY PROTEIN 33"/>
    <property type="match status" value="1"/>
</dbReference>
<dbReference type="Proteomes" id="UP000681722">
    <property type="component" value="Unassembled WGS sequence"/>
</dbReference>
<dbReference type="InterPro" id="IPR032675">
    <property type="entry name" value="LRR_dom_sf"/>
</dbReference>
<evidence type="ECO:0000313" key="3">
    <source>
        <dbReference type="EMBL" id="CAF3714247.1"/>
    </source>
</evidence>
<comment type="caution">
    <text evidence="2">The sequence shown here is derived from an EMBL/GenBank/DDBJ whole genome shotgun (WGS) entry which is preliminary data.</text>
</comment>
<dbReference type="Proteomes" id="UP000663829">
    <property type="component" value="Unassembled WGS sequence"/>
</dbReference>
<proteinExistence type="predicted"/>
<evidence type="ECO:0000313" key="2">
    <source>
        <dbReference type="EMBL" id="CAF0937225.1"/>
    </source>
</evidence>
<dbReference type="GO" id="GO:0031398">
    <property type="term" value="P:positive regulation of protein ubiquitination"/>
    <property type="evidence" value="ECO:0007669"/>
    <property type="project" value="TreeGrafter"/>
</dbReference>
<dbReference type="SUPFAM" id="SSF81383">
    <property type="entry name" value="F-box domain"/>
    <property type="match status" value="1"/>
</dbReference>
<dbReference type="EMBL" id="CAJNOQ010002077">
    <property type="protein sequence ID" value="CAF0937225.1"/>
    <property type="molecule type" value="Genomic_DNA"/>
</dbReference>
<evidence type="ECO:0000313" key="4">
    <source>
        <dbReference type="Proteomes" id="UP000663829"/>
    </source>
</evidence>
<dbReference type="PANTHER" id="PTHR20933:SF3">
    <property type="entry name" value="F-BOX ONLY PROTEIN 33"/>
    <property type="match status" value="1"/>
</dbReference>
<name>A0A814C9R4_9BILA</name>
<organism evidence="2 4">
    <name type="scientific">Didymodactylos carnosus</name>
    <dbReference type="NCBI Taxonomy" id="1234261"/>
    <lineage>
        <taxon>Eukaryota</taxon>
        <taxon>Metazoa</taxon>
        <taxon>Spiralia</taxon>
        <taxon>Gnathifera</taxon>
        <taxon>Rotifera</taxon>
        <taxon>Eurotatoria</taxon>
        <taxon>Bdelloidea</taxon>
        <taxon>Philodinida</taxon>
        <taxon>Philodinidae</taxon>
        <taxon>Didymodactylos</taxon>
    </lineage>
</organism>
<accession>A0A814C9R4</accession>
<gene>
    <name evidence="2" type="ORF">GPM918_LOCUS10509</name>
    <name evidence="3" type="ORF">SRO942_LOCUS10510</name>
</gene>
<sequence>MVLYDTNHSNIVHQWNDLPNVVLIEIFTLLSKNDLLNASSTCTNWRQIFYHPKMWSKKRLRLKLIDRAYDLSAYRYKMQNFLLYSQLVELRFDPTQILILKEIFQVFEILAYSRQLKSLILRPITSSSCLNEKEQPTRQLCDKIFHLLKDVIECSHKLEELSFGCWSEALYSIDGLITILNQNRHQTLKSLHLASIKNNSETHSISDIYLTSEVFSPFRALHTLSIDSTYLTENLLQCFYQPERVPLNKLIVHVSEFRSDIVPINDSVWQTVSTNLPNLRVIVHMINAYETFRKYSRILRPEMPLSHLRMYFCSSLNVDMLCYLSIHYRNTLECLDVMDSITEPALRYHNPFRSEPDPLVLLAWQCKQMTELSILGYEILEVNLLAIAKLRPQLRTLNVCVDCVMTLQFGHLENRHFFEDDDGEDAFVDYGHIDNYIQRIYAKTRYIINFVRYYLKTKKCIVYFTL</sequence>
<dbReference type="OrthoDB" id="8757000at2759"/>
<dbReference type="Gene3D" id="3.80.10.10">
    <property type="entry name" value="Ribonuclease Inhibitor"/>
    <property type="match status" value="1"/>
</dbReference>
<dbReference type="Pfam" id="PF12937">
    <property type="entry name" value="F-box-like"/>
    <property type="match status" value="1"/>
</dbReference>
<dbReference type="SMART" id="SM00256">
    <property type="entry name" value="FBOX"/>
    <property type="match status" value="1"/>
</dbReference>
<reference evidence="2" key="1">
    <citation type="submission" date="2021-02" db="EMBL/GenBank/DDBJ databases">
        <authorList>
            <person name="Nowell W R."/>
        </authorList>
    </citation>
    <scope>NUCLEOTIDE SEQUENCE</scope>
</reference>
<dbReference type="InterPro" id="IPR036047">
    <property type="entry name" value="F-box-like_dom_sf"/>
</dbReference>
<evidence type="ECO:0000259" key="1">
    <source>
        <dbReference type="PROSITE" id="PS50181"/>
    </source>
</evidence>